<evidence type="ECO:0000259" key="3">
    <source>
        <dbReference type="PROSITE" id="PS50977"/>
    </source>
</evidence>
<dbReference type="SUPFAM" id="SSF48498">
    <property type="entry name" value="Tetracyclin repressor-like, C-terminal domain"/>
    <property type="match status" value="1"/>
</dbReference>
<keyword evidence="5" id="KW-1185">Reference proteome</keyword>
<evidence type="ECO:0000256" key="1">
    <source>
        <dbReference type="ARBA" id="ARBA00023125"/>
    </source>
</evidence>
<evidence type="ECO:0000313" key="4">
    <source>
        <dbReference type="EMBL" id="WXB12387.1"/>
    </source>
</evidence>
<name>A0ABZ2LTQ5_9BACT</name>
<dbReference type="InterPro" id="IPR036271">
    <property type="entry name" value="Tet_transcr_reg_TetR-rel_C_sf"/>
</dbReference>
<dbReference type="Pfam" id="PF00440">
    <property type="entry name" value="TetR_N"/>
    <property type="match status" value="1"/>
</dbReference>
<feature type="DNA-binding region" description="H-T-H motif" evidence="2">
    <location>
        <begin position="29"/>
        <end position="48"/>
    </location>
</feature>
<dbReference type="Gene3D" id="1.10.10.60">
    <property type="entry name" value="Homeodomain-like"/>
    <property type="match status" value="1"/>
</dbReference>
<dbReference type="PRINTS" id="PR00455">
    <property type="entry name" value="HTHTETR"/>
</dbReference>
<dbReference type="InterPro" id="IPR009057">
    <property type="entry name" value="Homeodomain-like_sf"/>
</dbReference>
<proteinExistence type="predicted"/>
<feature type="domain" description="HTH tetR-type" evidence="3">
    <location>
        <begin position="6"/>
        <end position="66"/>
    </location>
</feature>
<gene>
    <name evidence="4" type="ORF">LZC94_31625</name>
</gene>
<dbReference type="EMBL" id="CP089984">
    <property type="protein sequence ID" value="WXB12387.1"/>
    <property type="molecule type" value="Genomic_DNA"/>
</dbReference>
<accession>A0ABZ2LTQ5</accession>
<protein>
    <submittedName>
        <fullName evidence="4">TetR/AcrR family transcriptional regulator</fullName>
    </submittedName>
</protein>
<reference evidence="4 5" key="1">
    <citation type="submission" date="2021-12" db="EMBL/GenBank/DDBJ databases">
        <title>Discovery of the Pendulisporaceae a myxobacterial family with distinct sporulation behavior and unique specialized metabolism.</title>
        <authorList>
            <person name="Garcia R."/>
            <person name="Popoff A."/>
            <person name="Bader C.D."/>
            <person name="Loehr J."/>
            <person name="Walesch S."/>
            <person name="Walt C."/>
            <person name="Boldt J."/>
            <person name="Bunk B."/>
            <person name="Haeckl F.J.F.P.J."/>
            <person name="Gunesch A.P."/>
            <person name="Birkelbach J."/>
            <person name="Nuebel U."/>
            <person name="Pietschmann T."/>
            <person name="Bach T."/>
            <person name="Mueller R."/>
        </authorList>
    </citation>
    <scope>NUCLEOTIDE SEQUENCE [LARGE SCALE GENOMIC DNA]</scope>
    <source>
        <strain evidence="4 5">MSr11954</strain>
    </source>
</reference>
<dbReference type="SUPFAM" id="SSF46689">
    <property type="entry name" value="Homeodomain-like"/>
    <property type="match status" value="1"/>
</dbReference>
<sequence>MGTSEAERRKLILDAARRLLSHYGPHKTTIAEIAREAAIGVGSVYLEFPSKEAIIGALSELEHARILEAMERAIAKKKAKNASFADQIAAILDARVEMLLERGGEGLHTKDLLHCGNPSVKDAQTRFEQSERTLIARLLREGIEAGELEVDDADRTAAAMLRAYAAFSAPKIFWEAEHEVREMLRAVHELVKFGITRRVRRR</sequence>
<evidence type="ECO:0000256" key="2">
    <source>
        <dbReference type="PROSITE-ProRule" id="PRU00335"/>
    </source>
</evidence>
<dbReference type="RefSeq" id="WP_394822009.1">
    <property type="nucleotide sequence ID" value="NZ_CP089984.1"/>
</dbReference>
<dbReference type="InterPro" id="IPR050109">
    <property type="entry name" value="HTH-type_TetR-like_transc_reg"/>
</dbReference>
<evidence type="ECO:0000313" key="5">
    <source>
        <dbReference type="Proteomes" id="UP001370348"/>
    </source>
</evidence>
<dbReference type="InterPro" id="IPR001647">
    <property type="entry name" value="HTH_TetR"/>
</dbReference>
<organism evidence="4 5">
    <name type="scientific">Pendulispora albinea</name>
    <dbReference type="NCBI Taxonomy" id="2741071"/>
    <lineage>
        <taxon>Bacteria</taxon>
        <taxon>Pseudomonadati</taxon>
        <taxon>Myxococcota</taxon>
        <taxon>Myxococcia</taxon>
        <taxon>Myxococcales</taxon>
        <taxon>Sorangiineae</taxon>
        <taxon>Pendulisporaceae</taxon>
        <taxon>Pendulispora</taxon>
    </lineage>
</organism>
<dbReference type="Gene3D" id="1.10.357.10">
    <property type="entry name" value="Tetracycline Repressor, domain 2"/>
    <property type="match status" value="1"/>
</dbReference>
<dbReference type="Proteomes" id="UP001370348">
    <property type="component" value="Chromosome"/>
</dbReference>
<dbReference type="PANTHER" id="PTHR30055:SF223">
    <property type="entry name" value="HTH-TYPE TRANSCRIPTIONAL REGULATOR UIDR"/>
    <property type="match status" value="1"/>
</dbReference>
<dbReference type="PANTHER" id="PTHR30055">
    <property type="entry name" value="HTH-TYPE TRANSCRIPTIONAL REGULATOR RUTR"/>
    <property type="match status" value="1"/>
</dbReference>
<keyword evidence="1 2" id="KW-0238">DNA-binding</keyword>
<dbReference type="PROSITE" id="PS50977">
    <property type="entry name" value="HTH_TETR_2"/>
    <property type="match status" value="1"/>
</dbReference>